<reference evidence="8" key="1">
    <citation type="submission" date="2020-10" db="EMBL/GenBank/DDBJ databases">
        <authorList>
            <person name="Gilroy R."/>
        </authorList>
    </citation>
    <scope>NUCLEOTIDE SEQUENCE</scope>
    <source>
        <strain evidence="8">2478</strain>
    </source>
</reference>
<dbReference type="Pfam" id="PF07980">
    <property type="entry name" value="SusD_RagB"/>
    <property type="match status" value="1"/>
</dbReference>
<dbReference type="Pfam" id="PF14322">
    <property type="entry name" value="SusD-like_3"/>
    <property type="match status" value="1"/>
</dbReference>
<feature type="domain" description="SusD-like N-terminal" evidence="7">
    <location>
        <begin position="88"/>
        <end position="232"/>
    </location>
</feature>
<proteinExistence type="inferred from homology"/>
<evidence type="ECO:0000259" key="7">
    <source>
        <dbReference type="Pfam" id="PF14322"/>
    </source>
</evidence>
<dbReference type="Gene3D" id="1.25.40.390">
    <property type="match status" value="1"/>
</dbReference>
<comment type="similarity">
    <text evidence="2">Belongs to the SusD family.</text>
</comment>
<evidence type="ECO:0000256" key="4">
    <source>
        <dbReference type="ARBA" id="ARBA00023136"/>
    </source>
</evidence>
<reference evidence="8" key="2">
    <citation type="journal article" date="2021" name="PeerJ">
        <title>Extensive microbial diversity within the chicken gut microbiome revealed by metagenomics and culture.</title>
        <authorList>
            <person name="Gilroy R."/>
            <person name="Ravi A."/>
            <person name="Getino M."/>
            <person name="Pursley I."/>
            <person name="Horton D.L."/>
            <person name="Alikhan N.F."/>
            <person name="Baker D."/>
            <person name="Gharbi K."/>
            <person name="Hall N."/>
            <person name="Watson M."/>
            <person name="Adriaenssens E.M."/>
            <person name="Foster-Nyarko E."/>
            <person name="Jarju S."/>
            <person name="Secka A."/>
            <person name="Antonio M."/>
            <person name="Oren A."/>
            <person name="Chaudhuri R.R."/>
            <person name="La Ragione R."/>
            <person name="Hildebrand F."/>
            <person name="Pallen M.J."/>
        </authorList>
    </citation>
    <scope>NUCLEOTIDE SEQUENCE</scope>
    <source>
        <strain evidence="8">2478</strain>
    </source>
</reference>
<protein>
    <submittedName>
        <fullName evidence="8">RagB/SusD family nutrient uptake outer membrane protein</fullName>
    </submittedName>
</protein>
<dbReference type="GO" id="GO:0009279">
    <property type="term" value="C:cell outer membrane"/>
    <property type="evidence" value="ECO:0007669"/>
    <property type="project" value="UniProtKB-SubCell"/>
</dbReference>
<accession>A0A9D9IRH7</accession>
<evidence type="ECO:0000313" key="9">
    <source>
        <dbReference type="Proteomes" id="UP000823771"/>
    </source>
</evidence>
<feature type="domain" description="RagB/SusD" evidence="6">
    <location>
        <begin position="331"/>
        <end position="500"/>
    </location>
</feature>
<dbReference type="AlphaFoldDB" id="A0A9D9IRH7"/>
<organism evidence="8 9">
    <name type="scientific">Candidatus Cryptobacteroides excrementipullorum</name>
    <dbReference type="NCBI Taxonomy" id="2840761"/>
    <lineage>
        <taxon>Bacteria</taxon>
        <taxon>Pseudomonadati</taxon>
        <taxon>Bacteroidota</taxon>
        <taxon>Bacteroidia</taxon>
        <taxon>Bacteroidales</taxon>
        <taxon>Candidatus Cryptobacteroides</taxon>
    </lineage>
</organism>
<comment type="caution">
    <text evidence="8">The sequence shown here is derived from an EMBL/GenBank/DDBJ whole genome shotgun (WGS) entry which is preliminary data.</text>
</comment>
<evidence type="ECO:0000256" key="1">
    <source>
        <dbReference type="ARBA" id="ARBA00004442"/>
    </source>
</evidence>
<dbReference type="SUPFAM" id="SSF48452">
    <property type="entry name" value="TPR-like"/>
    <property type="match status" value="1"/>
</dbReference>
<gene>
    <name evidence="8" type="ORF">IAB80_00690</name>
</gene>
<evidence type="ECO:0000259" key="6">
    <source>
        <dbReference type="Pfam" id="PF07980"/>
    </source>
</evidence>
<sequence length="506" mass="56285">MNKTLKYISAGAILAMIASCDMDLVPKGSISYNPGDQIITNQSDLTAYRANVLACFRSLDYGDFDIVSDVMADYFNAASDFGNNYGPVHRTDNTFTTGDYNTEDNWEYPYSYIKNFNIFIEGAKVVPAELKAQADVARGEAFLARAFAYMHLARHFGKAYSPETASSDLCVPLVTVYDQSERPARATVAQVYGQIKSDLDSAAVLLAGVPGEVRSQYPTIDAVNFMYARYYLDTRDYQRAAEYATGVINTGTYALSSTAEEMTAEWLDDEGTEPVMQFYASISEGQGGHSAYTGMAVTDGVTHYHPYFIPSQKLIDAYDEGDIRFAQWFDGGDYPSYHNATWYNDDGTDYYVFKKYFGNPDLYSSAAPNSAQAVKPFLISEMYLIAAEAYLEAGNAANALTYLNALQEKRHATLSLTATEENIHNEWYRETVGEGLRFSCLKRWGEGFSGRPAQPGAEMVVNTGTAYTEKVFASDDYHFQWPIPTYEMQTNLNLVQNEGYGATVVE</sequence>
<evidence type="ECO:0000256" key="2">
    <source>
        <dbReference type="ARBA" id="ARBA00006275"/>
    </source>
</evidence>
<dbReference type="InterPro" id="IPR011990">
    <property type="entry name" value="TPR-like_helical_dom_sf"/>
</dbReference>
<keyword evidence="5" id="KW-0998">Cell outer membrane</keyword>
<keyword evidence="3" id="KW-0732">Signal</keyword>
<comment type="subcellular location">
    <subcellularLocation>
        <location evidence="1">Cell outer membrane</location>
    </subcellularLocation>
</comment>
<evidence type="ECO:0000256" key="3">
    <source>
        <dbReference type="ARBA" id="ARBA00022729"/>
    </source>
</evidence>
<evidence type="ECO:0000313" key="8">
    <source>
        <dbReference type="EMBL" id="MBO8477412.1"/>
    </source>
</evidence>
<dbReference type="EMBL" id="JADILZ010000009">
    <property type="protein sequence ID" value="MBO8477412.1"/>
    <property type="molecule type" value="Genomic_DNA"/>
</dbReference>
<evidence type="ECO:0000256" key="5">
    <source>
        <dbReference type="ARBA" id="ARBA00023237"/>
    </source>
</evidence>
<name>A0A9D9IRH7_9BACT</name>
<dbReference type="PROSITE" id="PS51257">
    <property type="entry name" value="PROKAR_LIPOPROTEIN"/>
    <property type="match status" value="1"/>
</dbReference>
<dbReference type="Proteomes" id="UP000823771">
    <property type="component" value="Unassembled WGS sequence"/>
</dbReference>
<dbReference type="InterPro" id="IPR012944">
    <property type="entry name" value="SusD_RagB_dom"/>
</dbReference>
<keyword evidence="4" id="KW-0472">Membrane</keyword>
<dbReference type="InterPro" id="IPR033985">
    <property type="entry name" value="SusD-like_N"/>
</dbReference>